<feature type="non-terminal residue" evidence="4">
    <location>
        <position position="137"/>
    </location>
</feature>
<sequence>NHQSYLDPMLSGAFLKRRLCFLARESLFSNWFFGRLLSSVDATPLKQDQADLRAVRKVVSKLKAGRGVCLFPEGTRTRDGRIGVIKPGFGLLCRRGKAGVVPVVIDGAFECWPRHKKIFSPGSISVCYGEARANSGL</sequence>
<feature type="domain" description="Phospholipid/glycerol acyltransferase" evidence="3">
    <location>
        <begin position="1"/>
        <end position="108"/>
    </location>
</feature>
<dbReference type="PANTHER" id="PTHR10434">
    <property type="entry name" value="1-ACYL-SN-GLYCEROL-3-PHOSPHATE ACYLTRANSFERASE"/>
    <property type="match status" value="1"/>
</dbReference>
<dbReference type="GO" id="GO:0003841">
    <property type="term" value="F:1-acylglycerol-3-phosphate O-acyltransferase activity"/>
    <property type="evidence" value="ECO:0007669"/>
    <property type="project" value="TreeGrafter"/>
</dbReference>
<accession>X1W1P0</accession>
<feature type="non-terminal residue" evidence="4">
    <location>
        <position position="1"/>
    </location>
</feature>
<dbReference type="SMART" id="SM00563">
    <property type="entry name" value="PlsC"/>
    <property type="match status" value="1"/>
</dbReference>
<proteinExistence type="predicted"/>
<evidence type="ECO:0000313" key="4">
    <source>
        <dbReference type="EMBL" id="GAJ22290.1"/>
    </source>
</evidence>
<comment type="caution">
    <text evidence="4">The sequence shown here is derived from an EMBL/GenBank/DDBJ whole genome shotgun (WGS) entry which is preliminary data.</text>
</comment>
<protein>
    <recommendedName>
        <fullName evidence="3">Phospholipid/glycerol acyltransferase domain-containing protein</fullName>
    </recommendedName>
</protein>
<dbReference type="AlphaFoldDB" id="X1W1P0"/>
<dbReference type="GO" id="GO:0006654">
    <property type="term" value="P:phosphatidic acid biosynthetic process"/>
    <property type="evidence" value="ECO:0007669"/>
    <property type="project" value="TreeGrafter"/>
</dbReference>
<keyword evidence="2" id="KW-0012">Acyltransferase</keyword>
<name>X1W1P0_9ZZZZ</name>
<gene>
    <name evidence="4" type="ORF">S12H4_60377</name>
</gene>
<dbReference type="InterPro" id="IPR002123">
    <property type="entry name" value="Plipid/glycerol_acylTrfase"/>
</dbReference>
<evidence type="ECO:0000256" key="2">
    <source>
        <dbReference type="ARBA" id="ARBA00023315"/>
    </source>
</evidence>
<dbReference type="CDD" id="cd07989">
    <property type="entry name" value="LPLAT_AGPAT-like"/>
    <property type="match status" value="1"/>
</dbReference>
<dbReference type="EMBL" id="BARW01039722">
    <property type="protein sequence ID" value="GAJ22290.1"/>
    <property type="molecule type" value="Genomic_DNA"/>
</dbReference>
<evidence type="ECO:0000259" key="3">
    <source>
        <dbReference type="SMART" id="SM00563"/>
    </source>
</evidence>
<organism evidence="4">
    <name type="scientific">marine sediment metagenome</name>
    <dbReference type="NCBI Taxonomy" id="412755"/>
    <lineage>
        <taxon>unclassified sequences</taxon>
        <taxon>metagenomes</taxon>
        <taxon>ecological metagenomes</taxon>
    </lineage>
</organism>
<keyword evidence="1" id="KW-0808">Transferase</keyword>
<dbReference type="PANTHER" id="PTHR10434:SF11">
    <property type="entry name" value="1-ACYL-SN-GLYCEROL-3-PHOSPHATE ACYLTRANSFERASE"/>
    <property type="match status" value="1"/>
</dbReference>
<dbReference type="SUPFAM" id="SSF69593">
    <property type="entry name" value="Glycerol-3-phosphate (1)-acyltransferase"/>
    <property type="match status" value="1"/>
</dbReference>
<reference evidence="4" key="1">
    <citation type="journal article" date="2014" name="Front. Microbiol.">
        <title>High frequency of phylogenetically diverse reductive dehalogenase-homologous genes in deep subseafloor sedimentary metagenomes.</title>
        <authorList>
            <person name="Kawai M."/>
            <person name="Futagami T."/>
            <person name="Toyoda A."/>
            <person name="Takaki Y."/>
            <person name="Nishi S."/>
            <person name="Hori S."/>
            <person name="Arai W."/>
            <person name="Tsubouchi T."/>
            <person name="Morono Y."/>
            <person name="Uchiyama I."/>
            <person name="Ito T."/>
            <person name="Fujiyama A."/>
            <person name="Inagaki F."/>
            <person name="Takami H."/>
        </authorList>
    </citation>
    <scope>NUCLEOTIDE SEQUENCE</scope>
    <source>
        <strain evidence="4">Expedition CK06-06</strain>
    </source>
</reference>
<dbReference type="Pfam" id="PF01553">
    <property type="entry name" value="Acyltransferase"/>
    <property type="match status" value="1"/>
</dbReference>
<evidence type="ECO:0000256" key="1">
    <source>
        <dbReference type="ARBA" id="ARBA00022679"/>
    </source>
</evidence>